<organism evidence="2 3">
    <name type="scientific">Wenxinia saemankumensis</name>
    <dbReference type="NCBI Taxonomy" id="1447782"/>
    <lineage>
        <taxon>Bacteria</taxon>
        <taxon>Pseudomonadati</taxon>
        <taxon>Pseudomonadota</taxon>
        <taxon>Alphaproteobacteria</taxon>
        <taxon>Rhodobacterales</taxon>
        <taxon>Roseobacteraceae</taxon>
        <taxon>Wenxinia</taxon>
    </lineage>
</organism>
<keyword evidence="1" id="KW-0812">Transmembrane</keyword>
<evidence type="ECO:0000313" key="2">
    <source>
        <dbReference type="EMBL" id="SHI79697.1"/>
    </source>
</evidence>
<protein>
    <submittedName>
        <fullName evidence="2">Uncharacterized protein</fullName>
    </submittedName>
</protein>
<dbReference type="STRING" id="1447782.SAMN05444417_1761"/>
<feature type="transmembrane region" description="Helical" evidence="1">
    <location>
        <begin position="46"/>
        <end position="64"/>
    </location>
</feature>
<dbReference type="Pfam" id="PF20358">
    <property type="entry name" value="DUF6653"/>
    <property type="match status" value="1"/>
</dbReference>
<name>A0A1M6E2H1_9RHOB</name>
<keyword evidence="1" id="KW-1133">Transmembrane helix</keyword>
<keyword evidence="3" id="KW-1185">Reference proteome</keyword>
<dbReference type="Proteomes" id="UP000184292">
    <property type="component" value="Unassembled WGS sequence"/>
</dbReference>
<sequence length="178" mass="19389">MGLFDFGARVMTMSDATWARHANPWSGWSRLSILPLLALAGWSRLWLGWGASIPAGAVLAWAWLNPRLFPAPAGIDAWMSKGVLGERIWLSRRDDPIPAHHAPVLRVLTIVVLAGTALLLAGILLLDPVLTLTGLSVAMLGKLWFLDRMVWIFTEADHTEWPLSPGAGPSGARDRRAG</sequence>
<keyword evidence="1" id="KW-0472">Membrane</keyword>
<dbReference type="InterPro" id="IPR046595">
    <property type="entry name" value="DUF6653"/>
</dbReference>
<proteinExistence type="predicted"/>
<reference evidence="2 3" key="1">
    <citation type="submission" date="2016-11" db="EMBL/GenBank/DDBJ databases">
        <authorList>
            <person name="Jaros S."/>
            <person name="Januszkiewicz K."/>
            <person name="Wedrychowicz H."/>
        </authorList>
    </citation>
    <scope>NUCLEOTIDE SEQUENCE [LARGE SCALE GENOMIC DNA]</scope>
    <source>
        <strain evidence="2 3">DSM 100565</strain>
    </source>
</reference>
<dbReference type="EMBL" id="FQYO01000003">
    <property type="protein sequence ID" value="SHI79697.1"/>
    <property type="molecule type" value="Genomic_DNA"/>
</dbReference>
<feature type="transmembrane region" description="Helical" evidence="1">
    <location>
        <begin position="103"/>
        <end position="123"/>
    </location>
</feature>
<gene>
    <name evidence="2" type="ORF">SAMN05444417_1761</name>
</gene>
<evidence type="ECO:0000313" key="3">
    <source>
        <dbReference type="Proteomes" id="UP000184292"/>
    </source>
</evidence>
<feature type="transmembrane region" description="Helical" evidence="1">
    <location>
        <begin position="129"/>
        <end position="146"/>
    </location>
</feature>
<dbReference type="AlphaFoldDB" id="A0A1M6E2H1"/>
<accession>A0A1M6E2H1</accession>
<evidence type="ECO:0000256" key="1">
    <source>
        <dbReference type="SAM" id="Phobius"/>
    </source>
</evidence>